<dbReference type="EMBL" id="BMAW01104572">
    <property type="protein sequence ID" value="GFT15220.1"/>
    <property type="molecule type" value="Genomic_DNA"/>
</dbReference>
<dbReference type="Proteomes" id="UP000887013">
    <property type="component" value="Unassembled WGS sequence"/>
</dbReference>
<dbReference type="OrthoDB" id="10060499at2759"/>
<feature type="domain" description="TIP49 P-loop" evidence="1">
    <location>
        <begin position="31"/>
        <end position="67"/>
    </location>
</feature>
<comment type="caution">
    <text evidence="2">The sequence shown here is derived from an EMBL/GenBank/DDBJ whole genome shotgun (WGS) entry which is preliminary data.</text>
</comment>
<protein>
    <recommendedName>
        <fullName evidence="1">TIP49 P-loop domain-containing protein</fullName>
    </recommendedName>
</protein>
<dbReference type="InterPro" id="IPR010339">
    <property type="entry name" value="TIP49_P-loop"/>
</dbReference>
<name>A0A8X6THI7_NEPPI</name>
<sequence length="95" mass="10907">MSNRRDNKSFEYEAKKEKWQEEQFYMHACQQGKIAIAIGMAQALGTEKPFTVISGREIFSLRSSLHEIRQVLSGKELGSHKSSELLGTMKRRAEM</sequence>
<organism evidence="2 3">
    <name type="scientific">Nephila pilipes</name>
    <name type="common">Giant wood spider</name>
    <name type="synonym">Nephila maculata</name>
    <dbReference type="NCBI Taxonomy" id="299642"/>
    <lineage>
        <taxon>Eukaryota</taxon>
        <taxon>Metazoa</taxon>
        <taxon>Ecdysozoa</taxon>
        <taxon>Arthropoda</taxon>
        <taxon>Chelicerata</taxon>
        <taxon>Arachnida</taxon>
        <taxon>Araneae</taxon>
        <taxon>Araneomorphae</taxon>
        <taxon>Entelegynae</taxon>
        <taxon>Araneoidea</taxon>
        <taxon>Nephilidae</taxon>
        <taxon>Nephila</taxon>
    </lineage>
</organism>
<dbReference type="GO" id="GO:0005524">
    <property type="term" value="F:ATP binding"/>
    <property type="evidence" value="ECO:0007669"/>
    <property type="project" value="InterPro"/>
</dbReference>
<keyword evidence="3" id="KW-1185">Reference proteome</keyword>
<reference evidence="2" key="1">
    <citation type="submission" date="2020-08" db="EMBL/GenBank/DDBJ databases">
        <title>Multicomponent nature underlies the extraordinary mechanical properties of spider dragline silk.</title>
        <authorList>
            <person name="Kono N."/>
            <person name="Nakamura H."/>
            <person name="Mori M."/>
            <person name="Yoshida Y."/>
            <person name="Ohtoshi R."/>
            <person name="Malay A.D."/>
            <person name="Moran D.A.P."/>
            <person name="Tomita M."/>
            <person name="Numata K."/>
            <person name="Arakawa K."/>
        </authorList>
    </citation>
    <scope>NUCLEOTIDE SEQUENCE</scope>
</reference>
<proteinExistence type="predicted"/>
<accession>A0A8X6THI7</accession>
<evidence type="ECO:0000313" key="3">
    <source>
        <dbReference type="Proteomes" id="UP000887013"/>
    </source>
</evidence>
<gene>
    <name evidence="2" type="ORF">NPIL_335031</name>
</gene>
<evidence type="ECO:0000259" key="1">
    <source>
        <dbReference type="Pfam" id="PF06068"/>
    </source>
</evidence>
<dbReference type="Pfam" id="PF06068">
    <property type="entry name" value="TIP49"/>
    <property type="match status" value="1"/>
</dbReference>
<evidence type="ECO:0000313" key="2">
    <source>
        <dbReference type="EMBL" id="GFT15220.1"/>
    </source>
</evidence>
<dbReference type="AlphaFoldDB" id="A0A8X6THI7"/>